<sequence length="117" mass="13618">MILMIFMLCALILLLFFSVGMHYFNQMIYTKRIKKQLADLNYQFVSFKSIKRPSHDNDDIDEMIWGTFIMDYGVNTGSTLFKEVTYLDKAKHTQKCTAVIVKFLFIITSVKLDIAAN</sequence>
<protein>
    <submittedName>
        <fullName evidence="1">Uncharacterized protein</fullName>
    </submittedName>
</protein>
<evidence type="ECO:0000313" key="2">
    <source>
        <dbReference type="Proteomes" id="UP000282759"/>
    </source>
</evidence>
<keyword evidence="2" id="KW-1185">Reference proteome</keyword>
<proteinExistence type="predicted"/>
<gene>
    <name evidence="1" type="ORF">EOD41_14530</name>
</gene>
<comment type="caution">
    <text evidence="1">The sequence shown here is derived from an EMBL/GenBank/DDBJ whole genome shotgun (WGS) entry which is preliminary data.</text>
</comment>
<accession>A0A437MRE2</accession>
<dbReference type="EMBL" id="SACK01000006">
    <property type="protein sequence ID" value="RVU00173.1"/>
    <property type="molecule type" value="Genomic_DNA"/>
</dbReference>
<organism evidence="1 2">
    <name type="scientific">Mucilaginibacter limnophilus</name>
    <dbReference type="NCBI Taxonomy" id="1932778"/>
    <lineage>
        <taxon>Bacteria</taxon>
        <taxon>Pseudomonadati</taxon>
        <taxon>Bacteroidota</taxon>
        <taxon>Sphingobacteriia</taxon>
        <taxon>Sphingobacteriales</taxon>
        <taxon>Sphingobacteriaceae</taxon>
        <taxon>Mucilaginibacter</taxon>
    </lineage>
</organism>
<evidence type="ECO:0000313" key="1">
    <source>
        <dbReference type="EMBL" id="RVU00173.1"/>
    </source>
</evidence>
<reference evidence="1 2" key="1">
    <citation type="submission" date="2019-01" db="EMBL/GenBank/DDBJ databases">
        <authorList>
            <person name="Chen W.-M."/>
        </authorList>
    </citation>
    <scope>NUCLEOTIDE SEQUENCE [LARGE SCALE GENOMIC DNA]</scope>
    <source>
        <strain evidence="1 2">YBJ-36</strain>
    </source>
</reference>
<dbReference type="AlphaFoldDB" id="A0A437MRE2"/>
<name>A0A437MRE2_9SPHI</name>
<dbReference type="Proteomes" id="UP000282759">
    <property type="component" value="Unassembled WGS sequence"/>
</dbReference>